<dbReference type="Gene3D" id="3.40.50.150">
    <property type="entry name" value="Vaccinia Virus protein VP39"/>
    <property type="match status" value="1"/>
</dbReference>
<dbReference type="GO" id="GO:0008168">
    <property type="term" value="F:methyltransferase activity"/>
    <property type="evidence" value="ECO:0007669"/>
    <property type="project" value="UniProtKB-KW"/>
</dbReference>
<accession>A0A443HWQ3</accession>
<dbReference type="RefSeq" id="XP_028485826.1">
    <property type="nucleotide sequence ID" value="XM_028630409.1"/>
</dbReference>
<sequence length="289" mass="32077">MASEGYPTVWERVVALFDPAPLLWRSSFEYFRICLEAVFLRGELFSPIFRTAKLRDEAFGRFWLKFSAVDPTAPPKPPQGSAALIPPLLARASGTVLDIGPGSGTQIPLLKDVTTIQTIYGAEPCIGLHNELRSRILAANLQDKYRILHCGAQKETLIPALENAGVDVSSPAIFDTILCVRVLCSIPDPDRTIADLYDLLKPGGQLLVTEHVVNPGWRSKGSILARLAQAVYELLGWGFFMGDCHMNRDTARSLRKAAEKDGGWEVVELEEHFWWSPIMYISGRLVKKA</sequence>
<gene>
    <name evidence="1" type="ORF">C8Q69DRAFT_464277</name>
</gene>
<dbReference type="AlphaFoldDB" id="A0A443HWQ3"/>
<dbReference type="PANTHER" id="PTHR45036:SF1">
    <property type="entry name" value="METHYLTRANSFERASE LIKE 7A"/>
    <property type="match status" value="1"/>
</dbReference>
<keyword evidence="1" id="KW-0808">Transferase</keyword>
<dbReference type="STRING" id="264951.A0A443HWQ3"/>
<dbReference type="SUPFAM" id="SSF53335">
    <property type="entry name" value="S-adenosyl-L-methionine-dependent methyltransferases"/>
    <property type="match status" value="1"/>
</dbReference>
<keyword evidence="2" id="KW-1185">Reference proteome</keyword>
<dbReference type="InterPro" id="IPR029063">
    <property type="entry name" value="SAM-dependent_MTases_sf"/>
</dbReference>
<reference evidence="1 2" key="1">
    <citation type="journal article" date="2018" name="Front. Microbiol.">
        <title>Genomic and genetic insights into a cosmopolitan fungus, Paecilomyces variotii (Eurotiales).</title>
        <authorList>
            <person name="Urquhart A.S."/>
            <person name="Mondo S.J."/>
            <person name="Makela M.R."/>
            <person name="Hane J.K."/>
            <person name="Wiebenga A."/>
            <person name="He G."/>
            <person name="Mihaltcheva S."/>
            <person name="Pangilinan J."/>
            <person name="Lipzen A."/>
            <person name="Barry K."/>
            <person name="de Vries R.P."/>
            <person name="Grigoriev I.V."/>
            <person name="Idnurm A."/>
        </authorList>
    </citation>
    <scope>NUCLEOTIDE SEQUENCE [LARGE SCALE GENOMIC DNA]</scope>
    <source>
        <strain evidence="1 2">CBS 101075</strain>
    </source>
</reference>
<dbReference type="GeneID" id="39599686"/>
<dbReference type="GO" id="GO:0032259">
    <property type="term" value="P:methylation"/>
    <property type="evidence" value="ECO:0007669"/>
    <property type="project" value="UniProtKB-KW"/>
</dbReference>
<dbReference type="PANTHER" id="PTHR45036">
    <property type="entry name" value="METHYLTRANSFERASE LIKE 7B"/>
    <property type="match status" value="1"/>
</dbReference>
<dbReference type="Pfam" id="PF13489">
    <property type="entry name" value="Methyltransf_23"/>
    <property type="match status" value="1"/>
</dbReference>
<dbReference type="InterPro" id="IPR052356">
    <property type="entry name" value="Thiol_S-MT"/>
</dbReference>
<keyword evidence="1" id="KW-0489">Methyltransferase</keyword>
<name>A0A443HWQ3_BYSSP</name>
<evidence type="ECO:0000313" key="2">
    <source>
        <dbReference type="Proteomes" id="UP000283841"/>
    </source>
</evidence>
<comment type="caution">
    <text evidence="1">The sequence shown here is derived from an EMBL/GenBank/DDBJ whole genome shotgun (WGS) entry which is preliminary data.</text>
</comment>
<proteinExistence type="predicted"/>
<dbReference type="VEuPathDB" id="FungiDB:C8Q69DRAFT_464277"/>
<dbReference type="Proteomes" id="UP000283841">
    <property type="component" value="Unassembled WGS sequence"/>
</dbReference>
<dbReference type="EMBL" id="RCNU01000004">
    <property type="protein sequence ID" value="RWQ96181.1"/>
    <property type="molecule type" value="Genomic_DNA"/>
</dbReference>
<evidence type="ECO:0000313" key="1">
    <source>
        <dbReference type="EMBL" id="RWQ96181.1"/>
    </source>
</evidence>
<dbReference type="CDD" id="cd02440">
    <property type="entry name" value="AdoMet_MTases"/>
    <property type="match status" value="1"/>
</dbReference>
<protein>
    <submittedName>
        <fullName evidence="1">S-adenosyl-L-methionine-dependent methyltransferase</fullName>
    </submittedName>
</protein>
<organism evidence="1 2">
    <name type="scientific">Byssochlamys spectabilis</name>
    <name type="common">Paecilomyces variotii</name>
    <dbReference type="NCBI Taxonomy" id="264951"/>
    <lineage>
        <taxon>Eukaryota</taxon>
        <taxon>Fungi</taxon>
        <taxon>Dikarya</taxon>
        <taxon>Ascomycota</taxon>
        <taxon>Pezizomycotina</taxon>
        <taxon>Eurotiomycetes</taxon>
        <taxon>Eurotiomycetidae</taxon>
        <taxon>Eurotiales</taxon>
        <taxon>Thermoascaceae</taxon>
        <taxon>Paecilomyces</taxon>
    </lineage>
</organism>